<organism evidence="2 3">
    <name type="scientific">Chryseobacterium oryzae</name>
    <dbReference type="NCBI Taxonomy" id="2929799"/>
    <lineage>
        <taxon>Bacteria</taxon>
        <taxon>Pseudomonadati</taxon>
        <taxon>Bacteroidota</taxon>
        <taxon>Flavobacteriia</taxon>
        <taxon>Flavobacteriales</taxon>
        <taxon>Weeksellaceae</taxon>
        <taxon>Chryseobacterium group</taxon>
        <taxon>Chryseobacterium</taxon>
    </lineage>
</organism>
<keyword evidence="3" id="KW-1185">Reference proteome</keyword>
<gene>
    <name evidence="2" type="ORF">MTP08_09135</name>
</gene>
<name>A0ABY4BHN5_9FLAO</name>
<feature type="compositionally biased region" description="Basic and acidic residues" evidence="1">
    <location>
        <begin position="26"/>
        <end position="41"/>
    </location>
</feature>
<proteinExistence type="predicted"/>
<evidence type="ECO:0008006" key="4">
    <source>
        <dbReference type="Google" id="ProtNLM"/>
    </source>
</evidence>
<evidence type="ECO:0000256" key="1">
    <source>
        <dbReference type="SAM" id="MobiDB-lite"/>
    </source>
</evidence>
<dbReference type="PROSITE" id="PS51257">
    <property type="entry name" value="PROKAR_LIPOPROTEIN"/>
    <property type="match status" value="1"/>
</dbReference>
<protein>
    <recommendedName>
        <fullName evidence="4">Lipoprotein</fullName>
    </recommendedName>
</protein>
<accession>A0ABY4BHN5</accession>
<feature type="compositionally biased region" description="Basic and acidic residues" evidence="1">
    <location>
        <begin position="48"/>
        <end position="64"/>
    </location>
</feature>
<reference evidence="2 3" key="1">
    <citation type="submission" date="2022-03" db="EMBL/GenBank/DDBJ databases">
        <title>Chryseobacterium sp. isolated from the Andong Sikhe.</title>
        <authorList>
            <person name="Won M."/>
            <person name="Kim S.-J."/>
            <person name="Kwon S.-W."/>
        </authorList>
    </citation>
    <scope>NUCLEOTIDE SEQUENCE [LARGE SCALE GENOMIC DNA]</scope>
    <source>
        <strain evidence="2 3">ADR-1</strain>
    </source>
</reference>
<evidence type="ECO:0000313" key="2">
    <source>
        <dbReference type="EMBL" id="UOE37231.1"/>
    </source>
</evidence>
<dbReference type="Proteomes" id="UP000831068">
    <property type="component" value="Chromosome"/>
</dbReference>
<sequence>MKTTFAIVAISAISLLSCADKKENREEFKEEHNKDFMRNDMGETAAAHSEKSSDRDKDTPKALKDTAATPTDYKSKESRPNTSVGGSR</sequence>
<dbReference type="RefSeq" id="WP_209391027.1">
    <property type="nucleotide sequence ID" value="NZ_CP094529.1"/>
</dbReference>
<feature type="region of interest" description="Disordered" evidence="1">
    <location>
        <begin position="26"/>
        <end position="88"/>
    </location>
</feature>
<evidence type="ECO:0000313" key="3">
    <source>
        <dbReference type="Proteomes" id="UP000831068"/>
    </source>
</evidence>
<dbReference type="EMBL" id="CP094529">
    <property type="protein sequence ID" value="UOE37231.1"/>
    <property type="molecule type" value="Genomic_DNA"/>
</dbReference>